<keyword evidence="1" id="KW-0175">Coiled coil</keyword>
<feature type="non-terminal residue" evidence="2">
    <location>
        <position position="169"/>
    </location>
</feature>
<dbReference type="SUPFAM" id="SSF53807">
    <property type="entry name" value="Helical backbone' metal receptor"/>
    <property type="match status" value="1"/>
</dbReference>
<feature type="coiled-coil region" evidence="1">
    <location>
        <begin position="82"/>
        <end position="109"/>
    </location>
</feature>
<gene>
    <name evidence="2" type="ORF">NCTC10135_01251</name>
</gene>
<protein>
    <submittedName>
        <fullName evidence="2">Uncharacterized protein</fullName>
    </submittedName>
</protein>
<evidence type="ECO:0000256" key="1">
    <source>
        <dbReference type="SAM" id="Coils"/>
    </source>
</evidence>
<dbReference type="InterPro" id="IPR036514">
    <property type="entry name" value="SGNH_hydro_sf"/>
</dbReference>
<name>A0A3B0PGV4_9BACT</name>
<evidence type="ECO:0000313" key="2">
    <source>
        <dbReference type="EMBL" id="SYV90726.1"/>
    </source>
</evidence>
<organism evidence="2 3">
    <name type="scientific">Metamycoplasma alkalescens</name>
    <dbReference type="NCBI Taxonomy" id="45363"/>
    <lineage>
        <taxon>Bacteria</taxon>
        <taxon>Bacillati</taxon>
        <taxon>Mycoplasmatota</taxon>
        <taxon>Mycoplasmoidales</taxon>
        <taxon>Metamycoplasmataceae</taxon>
        <taxon>Metamycoplasma</taxon>
    </lineage>
</organism>
<dbReference type="KEGG" id="mala:NCTC10135_01251"/>
<sequence>MFLLNNAKYSNQKQSFEQIQQLNKDLSLINTDLTSEKLVQAIQKANLLTISIGFNDIFKKHEILGLIFNQDEKIQERIEDFKNKINQRIDNLKTYYANLIDEIKQINQEINISLTGFLSPLLHTINLQGNNELNEVLKVATKKLNDTIISVAEQKNLNFYSFENKDYIW</sequence>
<dbReference type="Gene3D" id="3.40.50.1110">
    <property type="entry name" value="SGNH hydrolase"/>
    <property type="match status" value="1"/>
</dbReference>
<evidence type="ECO:0000313" key="3">
    <source>
        <dbReference type="Proteomes" id="UP000259864"/>
    </source>
</evidence>
<reference evidence="3" key="1">
    <citation type="submission" date="2018-06" db="EMBL/GenBank/DDBJ databases">
        <authorList>
            <consortium name="Pathogen Informatics"/>
        </authorList>
    </citation>
    <scope>NUCLEOTIDE SEQUENCE [LARGE SCALE GENOMIC DNA]</scope>
    <source>
        <strain evidence="3">NCTC10135</strain>
    </source>
</reference>
<dbReference type="AlphaFoldDB" id="A0A3B0PGV4"/>
<dbReference type="Proteomes" id="UP000259864">
    <property type="component" value="Chromosome 1"/>
</dbReference>
<accession>A0A3B0PGV4</accession>
<dbReference type="EMBL" id="LS991949">
    <property type="protein sequence ID" value="SYV90726.1"/>
    <property type="molecule type" value="Genomic_DNA"/>
</dbReference>
<dbReference type="SUPFAM" id="SSF52266">
    <property type="entry name" value="SGNH hydrolase"/>
    <property type="match status" value="1"/>
</dbReference>
<proteinExistence type="predicted"/>